<dbReference type="Pfam" id="PF13191">
    <property type="entry name" value="AAA_16"/>
    <property type="match status" value="1"/>
</dbReference>
<feature type="domain" description="Origin recognition complex subunit 5 C-terminal" evidence="5">
    <location>
        <begin position="244"/>
        <end position="374"/>
    </location>
</feature>
<dbReference type="InterPro" id="IPR020796">
    <property type="entry name" value="ORC5"/>
</dbReference>
<evidence type="ECO:0008006" key="8">
    <source>
        <dbReference type="Google" id="ProtNLM"/>
    </source>
</evidence>
<evidence type="ECO:0000313" key="6">
    <source>
        <dbReference type="EMBL" id="GBB86571.1"/>
    </source>
</evidence>
<evidence type="ECO:0000259" key="5">
    <source>
        <dbReference type="Pfam" id="PF14630"/>
    </source>
</evidence>
<evidence type="ECO:0000256" key="3">
    <source>
        <dbReference type="ARBA" id="ARBA00022840"/>
    </source>
</evidence>
<feature type="domain" description="Orc1-like AAA ATPase" evidence="4">
    <location>
        <begin position="11"/>
        <end position="149"/>
    </location>
</feature>
<dbReference type="Pfam" id="PF14630">
    <property type="entry name" value="ORC5_C"/>
    <property type="match status" value="1"/>
</dbReference>
<comment type="similarity">
    <text evidence="1">Belongs to the ORC5 family.</text>
</comment>
<dbReference type="PANTHER" id="PTHR12705">
    <property type="entry name" value="ORIGIN RECOGNITION COMPLEX SUBUNIT 5"/>
    <property type="match status" value="1"/>
</dbReference>
<evidence type="ECO:0000256" key="1">
    <source>
        <dbReference type="ARBA" id="ARBA00006269"/>
    </source>
</evidence>
<protein>
    <recommendedName>
        <fullName evidence="8">Orc1-like AAA ATPase domain-containing protein</fullName>
    </recommendedName>
</protein>
<dbReference type="Gene3D" id="3.40.50.300">
    <property type="entry name" value="P-loop containing nucleotide triphosphate hydrolases"/>
    <property type="match status" value="1"/>
</dbReference>
<dbReference type="InterPro" id="IPR041664">
    <property type="entry name" value="AAA_16"/>
</dbReference>
<dbReference type="Proteomes" id="UP000247702">
    <property type="component" value="Unassembled WGS sequence"/>
</dbReference>
<dbReference type="SUPFAM" id="SSF52540">
    <property type="entry name" value="P-loop containing nucleoside triphosphate hydrolases"/>
    <property type="match status" value="1"/>
</dbReference>
<evidence type="ECO:0000313" key="7">
    <source>
        <dbReference type="Proteomes" id="UP000247702"/>
    </source>
</evidence>
<dbReference type="PANTHER" id="PTHR12705:SF0">
    <property type="entry name" value="ORIGIN RECOGNITION COMPLEX SUBUNIT 5"/>
    <property type="match status" value="1"/>
</dbReference>
<evidence type="ECO:0000256" key="2">
    <source>
        <dbReference type="ARBA" id="ARBA00022741"/>
    </source>
</evidence>
<dbReference type="InterPro" id="IPR027417">
    <property type="entry name" value="P-loop_NTPase"/>
</dbReference>
<dbReference type="GO" id="GO:0003688">
    <property type="term" value="F:DNA replication origin binding"/>
    <property type="evidence" value="ECO:0007669"/>
    <property type="project" value="TreeGrafter"/>
</dbReference>
<gene>
    <name evidence="6" type="ORF">RclHR1_00130012</name>
</gene>
<keyword evidence="3" id="KW-0067">ATP-binding</keyword>
<keyword evidence="7" id="KW-1185">Reference proteome</keyword>
<proteinExistence type="inferred from homology"/>
<dbReference type="AlphaFoldDB" id="A0A2Z6QPC7"/>
<organism evidence="6 7">
    <name type="scientific">Rhizophagus clarus</name>
    <dbReference type="NCBI Taxonomy" id="94130"/>
    <lineage>
        <taxon>Eukaryota</taxon>
        <taxon>Fungi</taxon>
        <taxon>Fungi incertae sedis</taxon>
        <taxon>Mucoromycota</taxon>
        <taxon>Glomeromycotina</taxon>
        <taxon>Glomeromycetes</taxon>
        <taxon>Glomerales</taxon>
        <taxon>Glomeraceae</taxon>
        <taxon>Rhizophagus</taxon>
    </lineage>
</organism>
<comment type="caution">
    <text evidence="6">The sequence shown here is derived from an EMBL/GenBank/DDBJ whole genome shotgun (WGS) entry which is preliminary data.</text>
</comment>
<evidence type="ECO:0000259" key="4">
    <source>
        <dbReference type="Pfam" id="PF13191"/>
    </source>
</evidence>
<keyword evidence="2" id="KW-0547">Nucleotide-binding</keyword>
<accession>A0A2Z6QPC7</accession>
<reference evidence="6 7" key="1">
    <citation type="submission" date="2017-11" db="EMBL/GenBank/DDBJ databases">
        <title>The genome of Rhizophagus clarus HR1 reveals common genetic basis of auxotrophy among arbuscular mycorrhizal fungi.</title>
        <authorList>
            <person name="Kobayashi Y."/>
        </authorList>
    </citation>
    <scope>NUCLEOTIDE SEQUENCE [LARGE SCALE GENOMIC DNA]</scope>
    <source>
        <strain evidence="6 7">HR1</strain>
    </source>
</reference>
<dbReference type="EMBL" id="BEXD01000335">
    <property type="protein sequence ID" value="GBB86571.1"/>
    <property type="molecule type" value="Genomic_DNA"/>
</dbReference>
<dbReference type="GO" id="GO:0006270">
    <property type="term" value="P:DNA replication initiation"/>
    <property type="evidence" value="ECO:0007669"/>
    <property type="project" value="TreeGrafter"/>
</dbReference>
<dbReference type="GO" id="GO:0005664">
    <property type="term" value="C:nuclear origin of replication recognition complex"/>
    <property type="evidence" value="ECO:0007669"/>
    <property type="project" value="TreeGrafter"/>
</dbReference>
<dbReference type="InterPro" id="IPR047088">
    <property type="entry name" value="ORC5_C"/>
</dbReference>
<dbReference type="STRING" id="94130.A0A2Z6QPC7"/>
<name>A0A2Z6QPC7_9GLOM</name>
<sequence>MSNAISELVEEFPGRTRQIEALINWFGEPAEKAPNSIFIHGNRALGKTEIVKKLFKIGFPALNYSILNCKIYFQPEDIFEVSLKHLTGKKNKCKNIDEFATMLQIICETNEETRYLIFDNAELLWNFSQTLVPALLNLPQWTGANLCIILITQILEKTCPKDEDAELYRLFASYIYDVFSDSCDLIDLFRVIPDLYIKFIQPVNEERVSRNDYSLLFDELNPHIESVLDRLYSQHITPLIENQLPTWSLYLLISAFIASYIPQNLDKHLFSKEHEKQKHSRKRRKKEVNALKFNEQFTGPQSSEMERIFAIFQSIYQDSLIPYILLLQQSETFVTYHLLTRTERNNVQLFRCNLSFDYIKRISKNINFDIFRYLDDSFTL</sequence>